<dbReference type="Proteomes" id="UP001295469">
    <property type="component" value="Chromosome A04"/>
</dbReference>
<dbReference type="AlphaFoldDB" id="A0A817B669"/>
<keyword evidence="1" id="KW-0472">Membrane</keyword>
<evidence type="ECO:0000313" key="2">
    <source>
        <dbReference type="EMBL" id="CAF2292140.1"/>
    </source>
</evidence>
<accession>A0A817B669</accession>
<gene>
    <name evidence="2" type="ORF">DARMORV10_A04P27540.1</name>
</gene>
<keyword evidence="1" id="KW-1133">Transmembrane helix</keyword>
<keyword evidence="1" id="KW-0812">Transmembrane</keyword>
<sequence>MFKNSTISSMFRGIVDFVKPIIVSCFGYWLMAHSGKSF</sequence>
<feature type="transmembrane region" description="Helical" evidence="1">
    <location>
        <begin position="12"/>
        <end position="31"/>
    </location>
</feature>
<reference evidence="2" key="1">
    <citation type="submission" date="2021-01" db="EMBL/GenBank/DDBJ databases">
        <authorList>
            <consortium name="Genoscope - CEA"/>
            <person name="William W."/>
        </authorList>
    </citation>
    <scope>NUCLEOTIDE SEQUENCE</scope>
</reference>
<organism evidence="2">
    <name type="scientific">Brassica napus</name>
    <name type="common">Rape</name>
    <dbReference type="NCBI Taxonomy" id="3708"/>
    <lineage>
        <taxon>Eukaryota</taxon>
        <taxon>Viridiplantae</taxon>
        <taxon>Streptophyta</taxon>
        <taxon>Embryophyta</taxon>
        <taxon>Tracheophyta</taxon>
        <taxon>Spermatophyta</taxon>
        <taxon>Magnoliopsida</taxon>
        <taxon>eudicotyledons</taxon>
        <taxon>Gunneridae</taxon>
        <taxon>Pentapetalae</taxon>
        <taxon>rosids</taxon>
        <taxon>malvids</taxon>
        <taxon>Brassicales</taxon>
        <taxon>Brassicaceae</taxon>
        <taxon>Brassiceae</taxon>
        <taxon>Brassica</taxon>
    </lineage>
</organism>
<protein>
    <submittedName>
        <fullName evidence="2">(rape) hypothetical protein</fullName>
    </submittedName>
</protein>
<proteinExistence type="predicted"/>
<evidence type="ECO:0000256" key="1">
    <source>
        <dbReference type="SAM" id="Phobius"/>
    </source>
</evidence>
<name>A0A817B669_BRANA</name>
<dbReference type="EMBL" id="HG994358">
    <property type="protein sequence ID" value="CAF2292140.1"/>
    <property type="molecule type" value="Genomic_DNA"/>
</dbReference>